<accession>A0A5C1Q1L6</accession>
<feature type="domain" description="Helix-hairpin-helix DNA-binding motif class 1" evidence="1">
    <location>
        <begin position="221"/>
        <end position="240"/>
    </location>
</feature>
<protein>
    <submittedName>
        <fullName evidence="2">Helix-hairpin-helix domain-containing protein</fullName>
    </submittedName>
</protein>
<name>A0A5C1Q1L6_9BURK</name>
<dbReference type="InterPro" id="IPR003583">
    <property type="entry name" value="Hlx-hairpin-Hlx_DNA-bd_motif"/>
</dbReference>
<dbReference type="AlphaFoldDB" id="A0A5C1Q1L6"/>
<dbReference type="Pfam" id="PF12836">
    <property type="entry name" value="HHH_3"/>
    <property type="match status" value="1"/>
</dbReference>
<dbReference type="SUPFAM" id="SSF47781">
    <property type="entry name" value="RuvA domain 2-like"/>
    <property type="match status" value="1"/>
</dbReference>
<dbReference type="GO" id="GO:0006281">
    <property type="term" value="P:DNA repair"/>
    <property type="evidence" value="ECO:0007669"/>
    <property type="project" value="InterPro"/>
</dbReference>
<dbReference type="PANTHER" id="PTHR21180">
    <property type="entry name" value="ENDONUCLEASE/EXONUCLEASE/PHOSPHATASE FAMILY DOMAIN-CONTAINING PROTEIN 1"/>
    <property type="match status" value="1"/>
</dbReference>
<reference evidence="2 3" key="1">
    <citation type="submission" date="2019-02" db="EMBL/GenBank/DDBJ databases">
        <title>Complete Genome Sequence and Methylome Analysis of Sphaerotilus natans subsp. sulfidivorans D-507.</title>
        <authorList>
            <person name="Fomenkov A."/>
            <person name="Gridneva E."/>
            <person name="Smolyakov D."/>
            <person name="Dubinina G."/>
            <person name="Vincze T."/>
            <person name="Grabovich M."/>
            <person name="Roberts R.J."/>
        </authorList>
    </citation>
    <scope>NUCLEOTIDE SEQUENCE [LARGE SCALE GENOMIC DNA]</scope>
    <source>
        <strain evidence="2 3">D-507</strain>
    </source>
</reference>
<dbReference type="GO" id="GO:0015627">
    <property type="term" value="C:type II protein secretion system complex"/>
    <property type="evidence" value="ECO:0007669"/>
    <property type="project" value="TreeGrafter"/>
</dbReference>
<feature type="domain" description="Helix-hairpin-helix DNA-binding motif class 1" evidence="1">
    <location>
        <begin position="247"/>
        <end position="266"/>
    </location>
</feature>
<dbReference type="EMBL" id="CP035708">
    <property type="protein sequence ID" value="QEN01378.1"/>
    <property type="molecule type" value="Genomic_DNA"/>
</dbReference>
<dbReference type="InterPro" id="IPR010994">
    <property type="entry name" value="RuvA_2-like"/>
</dbReference>
<dbReference type="Proteomes" id="UP000323522">
    <property type="component" value="Chromosome"/>
</dbReference>
<organism evidence="2 3">
    <name type="scientific">Sphaerotilus sulfidivorans</name>
    <dbReference type="NCBI Taxonomy" id="639200"/>
    <lineage>
        <taxon>Bacteria</taxon>
        <taxon>Pseudomonadati</taxon>
        <taxon>Pseudomonadota</taxon>
        <taxon>Betaproteobacteria</taxon>
        <taxon>Burkholderiales</taxon>
        <taxon>Sphaerotilaceae</taxon>
        <taxon>Sphaerotilus</taxon>
    </lineage>
</organism>
<dbReference type="KEGG" id="snn:EWH46_11700"/>
<dbReference type="Gene3D" id="1.10.150.320">
    <property type="entry name" value="Photosystem II 12 kDa extrinsic protein"/>
    <property type="match status" value="1"/>
</dbReference>
<gene>
    <name evidence="2" type="ORF">EWH46_11700</name>
</gene>
<evidence type="ECO:0000313" key="2">
    <source>
        <dbReference type="EMBL" id="QEN01378.1"/>
    </source>
</evidence>
<dbReference type="GO" id="GO:0015628">
    <property type="term" value="P:protein secretion by the type II secretion system"/>
    <property type="evidence" value="ECO:0007669"/>
    <property type="project" value="TreeGrafter"/>
</dbReference>
<dbReference type="GO" id="GO:0003677">
    <property type="term" value="F:DNA binding"/>
    <property type="evidence" value="ECO:0007669"/>
    <property type="project" value="InterPro"/>
</dbReference>
<dbReference type="InterPro" id="IPR051675">
    <property type="entry name" value="Endo/Exo/Phosphatase_dom_1"/>
</dbReference>
<dbReference type="SMART" id="SM00278">
    <property type="entry name" value="HhH1"/>
    <property type="match status" value="2"/>
</dbReference>
<proteinExistence type="predicted"/>
<evidence type="ECO:0000313" key="3">
    <source>
        <dbReference type="Proteomes" id="UP000323522"/>
    </source>
</evidence>
<sequence>MSEGGWAGAVHAAFTQPGEHWCHNPPAFERAHSAAPLVSSGPGAATPTMNMPSTALLNIAPQNSSSLTLSGINGYSIHGDRVIISTSEISNHRHADNLSGSLSLELWALDRPYFGGDFDGVALAGVQIGRVQGQHLLVNNQYDLPFTAPGAGTWTLTLMLREWEGQGFVTRDQVQFAQPYVVERKAAAAVQAQADNVITVNFAAAEPPVDRRLSLNEASRAEIAAIKGVSKKLAEAIVAARPFASTADLLAVKGMGPKLLEKIRTLVRL</sequence>
<evidence type="ECO:0000259" key="1">
    <source>
        <dbReference type="SMART" id="SM00278"/>
    </source>
</evidence>
<dbReference type="OrthoDB" id="9179253at2"/>
<dbReference type="PANTHER" id="PTHR21180:SF32">
    <property type="entry name" value="ENDONUCLEASE_EXONUCLEASE_PHOSPHATASE FAMILY DOMAIN-CONTAINING PROTEIN 1"/>
    <property type="match status" value="1"/>
</dbReference>